<evidence type="ECO:0000313" key="1">
    <source>
        <dbReference type="EMBL" id="GEU90885.1"/>
    </source>
</evidence>
<dbReference type="Gene3D" id="3.10.10.10">
    <property type="entry name" value="HIV Type 1 Reverse Transcriptase, subunit A, domain 1"/>
    <property type="match status" value="1"/>
</dbReference>
<gene>
    <name evidence="1" type="ORF">Tci_062863</name>
</gene>
<dbReference type="SUPFAM" id="SSF53098">
    <property type="entry name" value="Ribonuclease H-like"/>
    <property type="match status" value="1"/>
</dbReference>
<comment type="caution">
    <text evidence="1">The sequence shown here is derived from an EMBL/GenBank/DDBJ whole genome shotgun (WGS) entry which is preliminary data.</text>
</comment>
<keyword evidence="1" id="KW-0548">Nucleotidyltransferase</keyword>
<dbReference type="AlphaFoldDB" id="A0A6L2P1L2"/>
<keyword evidence="1" id="KW-0808">Transferase</keyword>
<dbReference type="EMBL" id="BKCJ010010283">
    <property type="protein sequence ID" value="GEU90885.1"/>
    <property type="molecule type" value="Genomic_DNA"/>
</dbReference>
<accession>A0A6L2P1L2</accession>
<organism evidence="1">
    <name type="scientific">Tanacetum cinerariifolium</name>
    <name type="common">Dalmatian daisy</name>
    <name type="synonym">Chrysanthemum cinerariifolium</name>
    <dbReference type="NCBI Taxonomy" id="118510"/>
    <lineage>
        <taxon>Eukaryota</taxon>
        <taxon>Viridiplantae</taxon>
        <taxon>Streptophyta</taxon>
        <taxon>Embryophyta</taxon>
        <taxon>Tracheophyta</taxon>
        <taxon>Spermatophyta</taxon>
        <taxon>Magnoliopsida</taxon>
        <taxon>eudicotyledons</taxon>
        <taxon>Gunneridae</taxon>
        <taxon>Pentapetalae</taxon>
        <taxon>asterids</taxon>
        <taxon>campanulids</taxon>
        <taxon>Asterales</taxon>
        <taxon>Asteraceae</taxon>
        <taxon>Asteroideae</taxon>
        <taxon>Anthemideae</taxon>
        <taxon>Anthemidinae</taxon>
        <taxon>Tanacetum</taxon>
    </lineage>
</organism>
<dbReference type="GO" id="GO:0003964">
    <property type="term" value="F:RNA-directed DNA polymerase activity"/>
    <property type="evidence" value="ECO:0007669"/>
    <property type="project" value="UniProtKB-KW"/>
</dbReference>
<dbReference type="InterPro" id="IPR012337">
    <property type="entry name" value="RNaseH-like_sf"/>
</dbReference>
<reference evidence="1" key="1">
    <citation type="journal article" date="2019" name="Sci. Rep.">
        <title>Draft genome of Tanacetum cinerariifolium, the natural source of mosquito coil.</title>
        <authorList>
            <person name="Yamashiro T."/>
            <person name="Shiraishi A."/>
            <person name="Satake H."/>
            <person name="Nakayama K."/>
        </authorList>
    </citation>
    <scope>NUCLEOTIDE SEQUENCE</scope>
</reference>
<dbReference type="InterPro" id="IPR043128">
    <property type="entry name" value="Rev_trsase/Diguanyl_cyclase"/>
</dbReference>
<dbReference type="PANTHER" id="PTHR48475">
    <property type="entry name" value="RIBONUCLEASE H"/>
    <property type="match status" value="1"/>
</dbReference>
<dbReference type="InterPro" id="IPR043502">
    <property type="entry name" value="DNA/RNA_pol_sf"/>
</dbReference>
<keyword evidence="1" id="KW-0695">RNA-directed DNA polymerase</keyword>
<dbReference type="SUPFAM" id="SSF56672">
    <property type="entry name" value="DNA/RNA polymerases"/>
    <property type="match status" value="1"/>
</dbReference>
<proteinExistence type="predicted"/>
<dbReference type="GO" id="GO:0003676">
    <property type="term" value="F:nucleic acid binding"/>
    <property type="evidence" value="ECO:0007669"/>
    <property type="project" value="InterPro"/>
</dbReference>
<dbReference type="Gene3D" id="3.30.70.270">
    <property type="match status" value="1"/>
</dbReference>
<name>A0A6L2P1L2_TANCI</name>
<protein>
    <submittedName>
        <fullName evidence="1">Reverse transcriptase domain-containing protein</fullName>
    </submittedName>
</protein>
<dbReference type="Gene3D" id="3.30.420.10">
    <property type="entry name" value="Ribonuclease H-like superfamily/Ribonuclease H"/>
    <property type="match status" value="1"/>
</dbReference>
<dbReference type="PANTHER" id="PTHR48475:SF1">
    <property type="entry name" value="RNASE H TYPE-1 DOMAIN-CONTAINING PROTEIN"/>
    <property type="match status" value="1"/>
</dbReference>
<sequence>MANNRTMEEMLQAPTEGYGDAIVPVASKVSTTSSASSSSMDARIDKLTVTISNLVETFNKKLTTSATVKAVEETCVICGGAHAYYDCIATDSNISSACAATAFTTRSGVSYDGPPIPPPFSFLPKVVERLPRVTKDTVQSSIKNIQPPVVQTQVPIDEPVVALKPKLTIPYPSRVTKQKLREKDDNLALKFVKIFRKLHFDLSFADALLHMPKFALMFKTILNNKEKLFDLATTPMNENFSAVILKKFPKKLGDPGKFLIPSYEEYVQEVLGFSDNSKSGNPILIFDPIIALSSPSLSPFEGGDFILEEIEACLTSKSIPPGTDDTNFDLEGEIRLLEKLLNDDPSSSPLPSKELNVEEIKTVKSSIDEPPELKLKELPSHLESAFLEGTDKLPVIIFKELKDEEKSALLKVLKSHKRAVAWKISDTKGIDPRFCTHKILMKDDFKPVIQHQRRVNPRIHEVIKKEVIKLLDAELTYPISDSPWVNHVHCVPKKGGMTVVENEDNELIPTRDSFSSCLSHLDKMLKMCEDTYLVLNWEKCYFMVKEGIVPGHKISKSEIEVERAKVDVIAKLPHSTFVIGAENLAADHLSRLENHHQDELEKKEITETFPLETLGRIAFRGDSSTPWFADIVNYHAGNFIMNGMSSHQKKKFFKDVKHYFWDDPYLFKICTDQVIRLCVHGQEAVDILTTCHNGPIGGHYGANFTAKKSLILVFIGLLFTNMPMTWSHAKVMLKYGVTHRLLTAYHPQTSGQVEVLNCGLKRILERTIAENRASWSNKLDNALWAFRTAFKTPIGCTPYKLVYRKACHLPIKLEHKAYWALKHCNFDLKTAGDHRKVQLNELNELRDQAYENSLIYKEKTKKIHDSKIKDCVFNVGDRVLLFNSRLNIFLRKLKTRWTGPFTVAQVFLMGLSSYLKPTDPTSRIASDLEASRACDFVHRPLDLQSLAYRNLIS</sequence>
<dbReference type="InterPro" id="IPR036397">
    <property type="entry name" value="RNaseH_sf"/>
</dbReference>